<evidence type="ECO:0000313" key="4">
    <source>
        <dbReference type="Proteomes" id="UP000295221"/>
    </source>
</evidence>
<proteinExistence type="predicted"/>
<keyword evidence="1" id="KW-0378">Hydrolase</keyword>
<name>A0A4R2GMX5_9BACT</name>
<feature type="domain" description="AB hydrolase-1" evidence="2">
    <location>
        <begin position="13"/>
        <end position="254"/>
    </location>
</feature>
<dbReference type="InterPro" id="IPR029058">
    <property type="entry name" value="AB_hydrolase_fold"/>
</dbReference>
<accession>A0A4R2GMX5</accession>
<dbReference type="PANTHER" id="PTHR46118:SF4">
    <property type="entry name" value="PROTEIN ABHD11"/>
    <property type="match status" value="1"/>
</dbReference>
<dbReference type="InterPro" id="IPR000073">
    <property type="entry name" value="AB_hydrolase_1"/>
</dbReference>
<protein>
    <submittedName>
        <fullName evidence="3">Pimeloyl-ACP methyl ester carboxylesterase</fullName>
    </submittedName>
</protein>
<dbReference type="OrthoDB" id="9808398at2"/>
<dbReference type="EMBL" id="SLWK01000001">
    <property type="protein sequence ID" value="TCO10400.1"/>
    <property type="molecule type" value="Genomic_DNA"/>
</dbReference>
<evidence type="ECO:0000313" key="3">
    <source>
        <dbReference type="EMBL" id="TCO10400.1"/>
    </source>
</evidence>
<keyword evidence="4" id="KW-1185">Reference proteome</keyword>
<reference evidence="3 4" key="1">
    <citation type="submission" date="2019-03" db="EMBL/GenBank/DDBJ databases">
        <title>Genomic Encyclopedia of Type Strains, Phase IV (KMG-IV): sequencing the most valuable type-strain genomes for metagenomic binning, comparative biology and taxonomic classification.</title>
        <authorList>
            <person name="Goeker M."/>
        </authorList>
    </citation>
    <scope>NUCLEOTIDE SEQUENCE [LARGE SCALE GENOMIC DNA]</scope>
    <source>
        <strain evidence="3 4">DSM 24179</strain>
    </source>
</reference>
<dbReference type="Gene3D" id="3.40.50.1820">
    <property type="entry name" value="alpha/beta hydrolase"/>
    <property type="match status" value="1"/>
</dbReference>
<dbReference type="GO" id="GO:0016787">
    <property type="term" value="F:hydrolase activity"/>
    <property type="evidence" value="ECO:0007669"/>
    <property type="project" value="UniProtKB-KW"/>
</dbReference>
<dbReference type="SUPFAM" id="SSF53474">
    <property type="entry name" value="alpha/beta-Hydrolases"/>
    <property type="match status" value="1"/>
</dbReference>
<evidence type="ECO:0000256" key="1">
    <source>
        <dbReference type="ARBA" id="ARBA00022801"/>
    </source>
</evidence>
<dbReference type="Proteomes" id="UP000295221">
    <property type="component" value="Unassembled WGS sequence"/>
</dbReference>
<dbReference type="Pfam" id="PF00561">
    <property type="entry name" value="Abhydrolase_1"/>
    <property type="match status" value="1"/>
</dbReference>
<dbReference type="PANTHER" id="PTHR46118">
    <property type="entry name" value="PROTEIN ABHD11"/>
    <property type="match status" value="1"/>
</dbReference>
<dbReference type="RefSeq" id="WP_132430878.1">
    <property type="nucleotide sequence ID" value="NZ_SLWK01000001.1"/>
</dbReference>
<gene>
    <name evidence="3" type="ORF">EV194_10130</name>
</gene>
<organism evidence="3 4">
    <name type="scientific">Natronoflexus pectinivorans</name>
    <dbReference type="NCBI Taxonomy" id="682526"/>
    <lineage>
        <taxon>Bacteria</taxon>
        <taxon>Pseudomonadati</taxon>
        <taxon>Bacteroidota</taxon>
        <taxon>Bacteroidia</taxon>
        <taxon>Marinilabiliales</taxon>
        <taxon>Marinilabiliaceae</taxon>
        <taxon>Natronoflexus</taxon>
    </lineage>
</organism>
<sequence>MELFARELGAKGPVMVIVHGLYGESDNWLTVARQFENDYRIIIPDQRNHGQSPHNKIHTYEAMANDLLELIRSKTNEKVILVGHSMGGKTVMRLALKNPEIVSKLVVLDIAPKDYGTFSNFAQTTTNHLKILDSLIQISIDKMSNRGEMDRALSNDLPSKKLRQFLLKNVKRNKTGGYSWQLNLPVLKEEMPEIMDGFSNIQSVNSGGSFPVFLIRGEQSPYVADEDTLVFNRFFPGTQMVTIPDAGHWLHADQPELFMKTLRYLIED</sequence>
<evidence type="ECO:0000259" key="2">
    <source>
        <dbReference type="Pfam" id="PF00561"/>
    </source>
</evidence>
<comment type="caution">
    <text evidence="3">The sequence shown here is derived from an EMBL/GenBank/DDBJ whole genome shotgun (WGS) entry which is preliminary data.</text>
</comment>
<dbReference type="AlphaFoldDB" id="A0A4R2GMX5"/>
<dbReference type="PRINTS" id="PR00111">
    <property type="entry name" value="ABHYDROLASE"/>
</dbReference>